<dbReference type="InterPro" id="IPR000515">
    <property type="entry name" value="MetI-like"/>
</dbReference>
<evidence type="ECO:0000256" key="1">
    <source>
        <dbReference type="ARBA" id="ARBA00004651"/>
    </source>
</evidence>
<dbReference type="EMBL" id="OFSM01000027">
    <property type="protein sequence ID" value="SOY31559.1"/>
    <property type="molecule type" value="Genomic_DNA"/>
</dbReference>
<comment type="similarity">
    <text evidence="7">Belongs to the binding-protein-dependent transport system permease family.</text>
</comment>
<keyword evidence="6 7" id="KW-0472">Membrane</keyword>
<dbReference type="CDD" id="cd06261">
    <property type="entry name" value="TM_PBP2"/>
    <property type="match status" value="1"/>
</dbReference>
<sequence length="311" mass="34807">MKRDRKSSAAGTTIRKKLGSLKAWLYLLPALLFLSVFMIYPLADVFIYSFEEGYNSASQTYFGTGFYNYSYVLHDPYFLQAVKNTFLLVMITVPLSTGIALLISVGLHSITPFRNFLQTVYFLPYVTNTLAIGLVFMILFKKTAYSDGLINLLITWFGGDSVDFIDGPYWAKMFVLCFYTIWVVMPFKILILTGALSSVNQEYYNAARVDGTSRLRTFLRITLPMISPMVFYLIITGFIGAFKAYSDAVALFGTDLNAAGMNTIVGYVYDMLYGDSGGYPSYASAAAILLFTIILTITCINLLVSRKKVHS</sequence>
<dbReference type="GO" id="GO:0005886">
    <property type="term" value="C:plasma membrane"/>
    <property type="evidence" value="ECO:0007669"/>
    <property type="project" value="UniProtKB-SubCell"/>
</dbReference>
<keyword evidence="2 7" id="KW-0813">Transport</keyword>
<feature type="transmembrane region" description="Helical" evidence="7">
    <location>
        <begin position="119"/>
        <end position="140"/>
    </location>
</feature>
<feature type="transmembrane region" description="Helical" evidence="7">
    <location>
        <begin position="217"/>
        <end position="242"/>
    </location>
</feature>
<feature type="transmembrane region" description="Helical" evidence="7">
    <location>
        <begin position="21"/>
        <end position="43"/>
    </location>
</feature>
<keyword evidence="10" id="KW-1185">Reference proteome</keyword>
<protein>
    <submittedName>
        <fullName evidence="9">Lactose transport system permease protein LacF</fullName>
    </submittedName>
</protein>
<accession>A0A2K4ZM48</accession>
<feature type="transmembrane region" description="Helical" evidence="7">
    <location>
        <begin position="282"/>
        <end position="304"/>
    </location>
</feature>
<dbReference type="OrthoDB" id="42615at2"/>
<feature type="domain" description="ABC transmembrane type-1" evidence="8">
    <location>
        <begin position="82"/>
        <end position="301"/>
    </location>
</feature>
<dbReference type="PROSITE" id="PS50928">
    <property type="entry name" value="ABC_TM1"/>
    <property type="match status" value="1"/>
</dbReference>
<evidence type="ECO:0000259" key="8">
    <source>
        <dbReference type="PROSITE" id="PS50928"/>
    </source>
</evidence>
<feature type="transmembrane region" description="Helical" evidence="7">
    <location>
        <begin position="86"/>
        <end position="107"/>
    </location>
</feature>
<dbReference type="PANTHER" id="PTHR30193:SF37">
    <property type="entry name" value="INNER MEMBRANE ABC TRANSPORTER PERMEASE PROTEIN YCJO"/>
    <property type="match status" value="1"/>
</dbReference>
<evidence type="ECO:0000256" key="3">
    <source>
        <dbReference type="ARBA" id="ARBA00022475"/>
    </source>
</evidence>
<evidence type="ECO:0000313" key="9">
    <source>
        <dbReference type="EMBL" id="SOY31559.1"/>
    </source>
</evidence>
<evidence type="ECO:0000256" key="2">
    <source>
        <dbReference type="ARBA" id="ARBA00022448"/>
    </source>
</evidence>
<dbReference type="Gene3D" id="1.10.3720.10">
    <property type="entry name" value="MetI-like"/>
    <property type="match status" value="1"/>
</dbReference>
<keyword evidence="3" id="KW-1003">Cell membrane</keyword>
<dbReference type="RefSeq" id="WP_103241541.1">
    <property type="nucleotide sequence ID" value="NZ_JANJZD010000027.1"/>
</dbReference>
<feature type="transmembrane region" description="Helical" evidence="7">
    <location>
        <begin position="173"/>
        <end position="196"/>
    </location>
</feature>
<evidence type="ECO:0000256" key="5">
    <source>
        <dbReference type="ARBA" id="ARBA00022989"/>
    </source>
</evidence>
<dbReference type="SUPFAM" id="SSF161098">
    <property type="entry name" value="MetI-like"/>
    <property type="match status" value="1"/>
</dbReference>
<dbReference type="InterPro" id="IPR051393">
    <property type="entry name" value="ABC_transporter_permease"/>
</dbReference>
<proteinExistence type="inferred from homology"/>
<dbReference type="GO" id="GO:0055085">
    <property type="term" value="P:transmembrane transport"/>
    <property type="evidence" value="ECO:0007669"/>
    <property type="project" value="InterPro"/>
</dbReference>
<evidence type="ECO:0000313" key="10">
    <source>
        <dbReference type="Proteomes" id="UP000236311"/>
    </source>
</evidence>
<evidence type="ECO:0000256" key="4">
    <source>
        <dbReference type="ARBA" id="ARBA00022692"/>
    </source>
</evidence>
<dbReference type="PANTHER" id="PTHR30193">
    <property type="entry name" value="ABC TRANSPORTER PERMEASE PROTEIN"/>
    <property type="match status" value="1"/>
</dbReference>
<name>A0A2K4ZM48_9FIRM</name>
<dbReference type="Proteomes" id="UP000236311">
    <property type="component" value="Unassembled WGS sequence"/>
</dbReference>
<gene>
    <name evidence="9" type="primary">lacF_4</name>
    <name evidence="9" type="ORF">AMURIS_04303</name>
</gene>
<dbReference type="Pfam" id="PF00528">
    <property type="entry name" value="BPD_transp_1"/>
    <property type="match status" value="1"/>
</dbReference>
<keyword evidence="5 7" id="KW-1133">Transmembrane helix</keyword>
<evidence type="ECO:0000256" key="7">
    <source>
        <dbReference type="RuleBase" id="RU363032"/>
    </source>
</evidence>
<keyword evidence="4 7" id="KW-0812">Transmembrane</keyword>
<comment type="subcellular location">
    <subcellularLocation>
        <location evidence="1 7">Cell membrane</location>
        <topology evidence="1 7">Multi-pass membrane protein</topology>
    </subcellularLocation>
</comment>
<evidence type="ECO:0000256" key="6">
    <source>
        <dbReference type="ARBA" id="ARBA00023136"/>
    </source>
</evidence>
<reference evidence="9 10" key="1">
    <citation type="submission" date="2018-01" db="EMBL/GenBank/DDBJ databases">
        <authorList>
            <person name="Gaut B.S."/>
            <person name="Morton B.R."/>
            <person name="Clegg M.T."/>
            <person name="Duvall M.R."/>
        </authorList>
    </citation>
    <scope>NUCLEOTIDE SEQUENCE [LARGE SCALE GENOMIC DNA]</scope>
    <source>
        <strain evidence="9">GP69</strain>
    </source>
</reference>
<dbReference type="InterPro" id="IPR035906">
    <property type="entry name" value="MetI-like_sf"/>
</dbReference>
<organism evidence="9 10">
    <name type="scientific">Acetatifactor muris</name>
    <dbReference type="NCBI Taxonomy" id="879566"/>
    <lineage>
        <taxon>Bacteria</taxon>
        <taxon>Bacillati</taxon>
        <taxon>Bacillota</taxon>
        <taxon>Clostridia</taxon>
        <taxon>Lachnospirales</taxon>
        <taxon>Lachnospiraceae</taxon>
        <taxon>Acetatifactor</taxon>
    </lineage>
</organism>
<dbReference type="AlphaFoldDB" id="A0A2K4ZM48"/>